<dbReference type="PRINTS" id="PR00469">
    <property type="entry name" value="PNDRDTASEII"/>
</dbReference>
<gene>
    <name evidence="4" type="ORF">DDE20_07085</name>
</gene>
<feature type="domain" description="FAD/NAD(P)-binding" evidence="3">
    <location>
        <begin position="5"/>
        <end position="318"/>
    </location>
</feature>
<dbReference type="InterPro" id="IPR023753">
    <property type="entry name" value="FAD/NAD-binding_dom"/>
</dbReference>
<dbReference type="AlphaFoldDB" id="A0A2T8HWP7"/>
<dbReference type="EMBL" id="QDKM01000002">
    <property type="protein sequence ID" value="PVH29855.1"/>
    <property type="molecule type" value="Genomic_DNA"/>
</dbReference>
<accession>A0A2T8HWP7</accession>
<comment type="caution">
    <text evidence="4">The sequence shown here is derived from an EMBL/GenBank/DDBJ whole genome shotgun (WGS) entry which is preliminary data.</text>
</comment>
<evidence type="ECO:0000313" key="5">
    <source>
        <dbReference type="Proteomes" id="UP000245911"/>
    </source>
</evidence>
<dbReference type="Proteomes" id="UP000245911">
    <property type="component" value="Unassembled WGS sequence"/>
</dbReference>
<dbReference type="Gene3D" id="3.50.50.60">
    <property type="entry name" value="FAD/NAD(P)-binding domain"/>
    <property type="match status" value="1"/>
</dbReference>
<evidence type="ECO:0000256" key="1">
    <source>
        <dbReference type="ARBA" id="ARBA00023002"/>
    </source>
</evidence>
<proteinExistence type="predicted"/>
<dbReference type="OrthoDB" id="9801699at2"/>
<dbReference type="PRINTS" id="PR00368">
    <property type="entry name" value="FADPNR"/>
</dbReference>
<dbReference type="InterPro" id="IPR036188">
    <property type="entry name" value="FAD/NAD-bd_sf"/>
</dbReference>
<dbReference type="PANTHER" id="PTHR42949">
    <property type="entry name" value="ANAEROBIC GLYCEROL-3-PHOSPHATE DEHYDROGENASE SUBUNIT B"/>
    <property type="match status" value="1"/>
</dbReference>
<dbReference type="InterPro" id="IPR017224">
    <property type="entry name" value="Opine_Oxase_asu/HCN_bsu"/>
</dbReference>
<keyword evidence="5" id="KW-1185">Reference proteome</keyword>
<dbReference type="GO" id="GO:0016491">
    <property type="term" value="F:oxidoreductase activity"/>
    <property type="evidence" value="ECO:0007669"/>
    <property type="project" value="UniProtKB-KW"/>
</dbReference>
<dbReference type="InterPro" id="IPR051691">
    <property type="entry name" value="Metab_Enz_Cyan_OpOx_G3PDH"/>
</dbReference>
<dbReference type="CDD" id="cd19946">
    <property type="entry name" value="GlpA-like_Fer2_BFD-like"/>
    <property type="match status" value="1"/>
</dbReference>
<evidence type="ECO:0000259" key="3">
    <source>
        <dbReference type="Pfam" id="PF07992"/>
    </source>
</evidence>
<evidence type="ECO:0000259" key="2">
    <source>
        <dbReference type="Pfam" id="PF04324"/>
    </source>
</evidence>
<sequence>MVDVDLIIIGAGPAGMAAAATSAQGGARVLMLDEQPQAGGQIYRNLGAETPPPAYLGASYAAGKPLLAGLRTAGITGEFNATVWRIDSDAGMPRVLWSRGGTSHAGQAPHVLLAGGAQERPTPFEGWTLPGVMPAGAAQILMKTAQLLPRDAVLAGSGPLLYLIAAQLIDAGAPPQALVETQTPAMMTRAMRHLPRVLLALPELAKGLALIRKITAAGIPRYTSAAGFHASMRTDGRLDFSFTAKGRAHTLCTPILLTHQGVIPSTHISRAAGIAHAWNPAQQAIAPVTDRWGGSDVEGLHIAGDGAGIGGAEAARAAGELAALDILRRLGRIDKNTRDRQAKAPRRALTRAMAIRPFLDAAYAPPPEILAPDGETIVCRCEEITAAEIRQSLEGGATGPRGVKTATRAGMGPCQGRMCDLTLRGILENCGAAPALPRARTPIKPVALGELAALAPHRKTKA</sequence>
<name>A0A2T8HWP7_9RHOB</name>
<protein>
    <submittedName>
        <fullName evidence="4">Nopaline dehydrogenase</fullName>
    </submittedName>
</protein>
<organism evidence="4 5">
    <name type="scientific">Pararhodobacter oceanensis</name>
    <dbReference type="NCBI Taxonomy" id="2172121"/>
    <lineage>
        <taxon>Bacteria</taxon>
        <taxon>Pseudomonadati</taxon>
        <taxon>Pseudomonadota</taxon>
        <taxon>Alphaproteobacteria</taxon>
        <taxon>Rhodobacterales</taxon>
        <taxon>Paracoccaceae</taxon>
        <taxon>Pararhodobacter</taxon>
    </lineage>
</organism>
<dbReference type="Pfam" id="PF07992">
    <property type="entry name" value="Pyr_redox_2"/>
    <property type="match status" value="1"/>
</dbReference>
<reference evidence="4 5" key="1">
    <citation type="submission" date="2018-04" db="EMBL/GenBank/DDBJ databases">
        <title>Pararhodobacter oceanense sp. nov., isolated from marine intertidal sediment.</title>
        <authorList>
            <person name="Wang X.-L."/>
            <person name="Du Z.-J."/>
        </authorList>
    </citation>
    <scope>NUCLEOTIDE SEQUENCE [LARGE SCALE GENOMIC DNA]</scope>
    <source>
        <strain evidence="4 5">AM505</strain>
    </source>
</reference>
<dbReference type="PANTHER" id="PTHR42949:SF3">
    <property type="entry name" value="ANAEROBIC GLYCEROL-3-PHOSPHATE DEHYDROGENASE SUBUNIT B"/>
    <property type="match status" value="1"/>
</dbReference>
<dbReference type="InterPro" id="IPR007419">
    <property type="entry name" value="BFD-like_2Fe2S-bd_dom"/>
</dbReference>
<dbReference type="Gene3D" id="1.10.10.1100">
    <property type="entry name" value="BFD-like [2Fe-2S]-binding domain"/>
    <property type="match status" value="1"/>
</dbReference>
<dbReference type="Pfam" id="PF04324">
    <property type="entry name" value="Fer2_BFD"/>
    <property type="match status" value="1"/>
</dbReference>
<dbReference type="RefSeq" id="WP_116557746.1">
    <property type="nucleotide sequence ID" value="NZ_QDKM01000002.1"/>
</dbReference>
<keyword evidence="1" id="KW-0560">Oxidoreductase</keyword>
<evidence type="ECO:0000313" key="4">
    <source>
        <dbReference type="EMBL" id="PVH29855.1"/>
    </source>
</evidence>
<dbReference type="InterPro" id="IPR041854">
    <property type="entry name" value="BFD-like_2Fe2S-bd_dom_sf"/>
</dbReference>
<dbReference type="SUPFAM" id="SSF51905">
    <property type="entry name" value="FAD/NAD(P)-binding domain"/>
    <property type="match status" value="1"/>
</dbReference>
<feature type="domain" description="BFD-like [2Fe-2S]-binding" evidence="2">
    <location>
        <begin position="377"/>
        <end position="428"/>
    </location>
</feature>
<dbReference type="PIRSF" id="PIRSF037495">
    <property type="entry name" value="Opine_OX_OoxA/HcnB"/>
    <property type="match status" value="1"/>
</dbReference>